<evidence type="ECO:0000313" key="4">
    <source>
        <dbReference type="Proteomes" id="UP001057291"/>
    </source>
</evidence>
<protein>
    <submittedName>
        <fullName evidence="3">Transcriptional regulator</fullName>
    </submittedName>
</protein>
<dbReference type="InterPro" id="IPR010982">
    <property type="entry name" value="Lambda_DNA-bd_dom_sf"/>
</dbReference>
<comment type="caution">
    <text evidence="3">The sequence shown here is derived from an EMBL/GenBank/DDBJ whole genome shotgun (WGS) entry which is preliminary data.</text>
</comment>
<gene>
    <name evidence="3" type="ORF">DNHGIG_40100</name>
</gene>
<accession>A0AAV4LKP9</accession>
<dbReference type="Gene3D" id="1.10.260.40">
    <property type="entry name" value="lambda repressor-like DNA-binding domains"/>
    <property type="match status" value="1"/>
</dbReference>
<dbReference type="GO" id="GO:0003700">
    <property type="term" value="F:DNA-binding transcription factor activity"/>
    <property type="evidence" value="ECO:0007669"/>
    <property type="project" value="TreeGrafter"/>
</dbReference>
<keyword evidence="1" id="KW-0238">DNA-binding</keyword>
<dbReference type="EMBL" id="BOQE01000002">
    <property type="protein sequence ID" value="GIM48461.1"/>
    <property type="molecule type" value="Genomic_DNA"/>
</dbReference>
<dbReference type="GO" id="GO:0003677">
    <property type="term" value="F:DNA binding"/>
    <property type="evidence" value="ECO:0007669"/>
    <property type="project" value="UniProtKB-KW"/>
</dbReference>
<organism evidence="3 4">
    <name type="scientific">Collibacillus ludicampi</name>
    <dbReference type="NCBI Taxonomy" id="2771369"/>
    <lineage>
        <taxon>Bacteria</taxon>
        <taxon>Bacillati</taxon>
        <taxon>Bacillota</taxon>
        <taxon>Bacilli</taxon>
        <taxon>Bacillales</taxon>
        <taxon>Alicyclobacillaceae</taxon>
        <taxon>Collibacillus</taxon>
    </lineage>
</organism>
<evidence type="ECO:0000313" key="3">
    <source>
        <dbReference type="EMBL" id="GIM48461.1"/>
    </source>
</evidence>
<dbReference type="CDD" id="cd00093">
    <property type="entry name" value="HTH_XRE"/>
    <property type="match status" value="1"/>
</dbReference>
<proteinExistence type="predicted"/>
<dbReference type="RefSeq" id="WP_282201515.1">
    <property type="nucleotide sequence ID" value="NZ_BOQE01000002.1"/>
</dbReference>
<reference evidence="3" key="1">
    <citation type="journal article" date="2023" name="Int. J. Syst. Evol. Microbiol.">
        <title>Collibacillus ludicampi gen. nov., sp. nov., a new soil bacterium of the family Alicyclobacillaceae.</title>
        <authorList>
            <person name="Jojima T."/>
            <person name="Ioku Y."/>
            <person name="Fukuta Y."/>
            <person name="Shirasaka N."/>
            <person name="Matsumura Y."/>
            <person name="Mori M."/>
        </authorList>
    </citation>
    <scope>NUCLEOTIDE SEQUENCE</scope>
    <source>
        <strain evidence="3">TP075</strain>
    </source>
</reference>
<dbReference type="PANTHER" id="PTHR46797">
    <property type="entry name" value="HTH-TYPE TRANSCRIPTIONAL REGULATOR"/>
    <property type="match status" value="1"/>
</dbReference>
<dbReference type="SUPFAM" id="SSF47413">
    <property type="entry name" value="lambda repressor-like DNA-binding domains"/>
    <property type="match status" value="1"/>
</dbReference>
<dbReference type="PROSITE" id="PS50943">
    <property type="entry name" value="HTH_CROC1"/>
    <property type="match status" value="1"/>
</dbReference>
<dbReference type="InterPro" id="IPR001387">
    <property type="entry name" value="Cro/C1-type_HTH"/>
</dbReference>
<dbReference type="Pfam" id="PF01381">
    <property type="entry name" value="HTH_3"/>
    <property type="match status" value="1"/>
</dbReference>
<dbReference type="AlphaFoldDB" id="A0AAV4LKP9"/>
<feature type="domain" description="HTH cro/C1-type" evidence="2">
    <location>
        <begin position="8"/>
        <end position="62"/>
    </location>
</feature>
<dbReference type="GO" id="GO:0005829">
    <property type="term" value="C:cytosol"/>
    <property type="evidence" value="ECO:0007669"/>
    <property type="project" value="TreeGrafter"/>
</dbReference>
<evidence type="ECO:0000256" key="1">
    <source>
        <dbReference type="ARBA" id="ARBA00023125"/>
    </source>
</evidence>
<dbReference type="SMART" id="SM00530">
    <property type="entry name" value="HTH_XRE"/>
    <property type="match status" value="1"/>
</dbReference>
<name>A0AAV4LKP9_9BACL</name>
<dbReference type="Proteomes" id="UP001057291">
    <property type="component" value="Unassembled WGS sequence"/>
</dbReference>
<evidence type="ECO:0000259" key="2">
    <source>
        <dbReference type="PROSITE" id="PS50943"/>
    </source>
</evidence>
<sequence length="103" mass="11433">MFDIGARLKELREKKGLSQSELADLSGVERGTISRIENNHLTPSLSTLITLCSSLEVTLSGFFCFDLENISEELEDLLLAVKKLSPEQLSLLAQFIKSMTDSK</sequence>
<dbReference type="InterPro" id="IPR050807">
    <property type="entry name" value="TransReg_Diox_bact_type"/>
</dbReference>
<keyword evidence="4" id="KW-1185">Reference proteome</keyword>
<dbReference type="PANTHER" id="PTHR46797:SF1">
    <property type="entry name" value="METHYLPHOSPHONATE SYNTHASE"/>
    <property type="match status" value="1"/>
</dbReference>